<feature type="region of interest" description="Disordered" evidence="1">
    <location>
        <begin position="443"/>
        <end position="576"/>
    </location>
</feature>
<protein>
    <recommendedName>
        <fullName evidence="4">Carboxylesterase family protein</fullName>
    </recommendedName>
</protein>
<dbReference type="AlphaFoldDB" id="A0AAD4I8Y3"/>
<evidence type="ECO:0008006" key="4">
    <source>
        <dbReference type="Google" id="ProtNLM"/>
    </source>
</evidence>
<feature type="compositionally biased region" description="Basic and acidic residues" evidence="1">
    <location>
        <begin position="168"/>
        <end position="177"/>
    </location>
</feature>
<feature type="compositionally biased region" description="Basic and acidic residues" evidence="1">
    <location>
        <begin position="520"/>
        <end position="538"/>
    </location>
</feature>
<feature type="region of interest" description="Disordered" evidence="1">
    <location>
        <begin position="353"/>
        <end position="425"/>
    </location>
</feature>
<feature type="compositionally biased region" description="Low complexity" evidence="1">
    <location>
        <begin position="669"/>
        <end position="702"/>
    </location>
</feature>
<feature type="compositionally biased region" description="Basic residues" evidence="1">
    <location>
        <begin position="56"/>
        <end position="72"/>
    </location>
</feature>
<evidence type="ECO:0000256" key="1">
    <source>
        <dbReference type="SAM" id="MobiDB-lite"/>
    </source>
</evidence>
<feature type="region of interest" description="Disordered" evidence="1">
    <location>
        <begin position="591"/>
        <end position="706"/>
    </location>
</feature>
<organism evidence="2 3">
    <name type="scientific">Alternaria panax</name>
    <dbReference type="NCBI Taxonomy" id="48097"/>
    <lineage>
        <taxon>Eukaryota</taxon>
        <taxon>Fungi</taxon>
        <taxon>Dikarya</taxon>
        <taxon>Ascomycota</taxon>
        <taxon>Pezizomycotina</taxon>
        <taxon>Dothideomycetes</taxon>
        <taxon>Pleosporomycetidae</taxon>
        <taxon>Pleosporales</taxon>
        <taxon>Pleosporineae</taxon>
        <taxon>Pleosporaceae</taxon>
        <taxon>Alternaria</taxon>
        <taxon>Alternaria sect. Panax</taxon>
    </lineage>
</organism>
<evidence type="ECO:0000313" key="2">
    <source>
        <dbReference type="EMBL" id="KAG9190768.1"/>
    </source>
</evidence>
<feature type="compositionally biased region" description="Basic and acidic residues" evidence="1">
    <location>
        <begin position="477"/>
        <end position="488"/>
    </location>
</feature>
<evidence type="ECO:0000313" key="3">
    <source>
        <dbReference type="Proteomes" id="UP001199106"/>
    </source>
</evidence>
<name>A0AAD4I8Y3_9PLEO</name>
<feature type="region of interest" description="Disordered" evidence="1">
    <location>
        <begin position="720"/>
        <end position="775"/>
    </location>
</feature>
<dbReference type="EMBL" id="JAANER010000004">
    <property type="protein sequence ID" value="KAG9190768.1"/>
    <property type="molecule type" value="Genomic_DNA"/>
</dbReference>
<feature type="compositionally biased region" description="Basic and acidic residues" evidence="1">
    <location>
        <begin position="720"/>
        <end position="767"/>
    </location>
</feature>
<proteinExistence type="predicted"/>
<keyword evidence="3" id="KW-1185">Reference proteome</keyword>
<dbReference type="Proteomes" id="UP001199106">
    <property type="component" value="Unassembled WGS sequence"/>
</dbReference>
<sequence length="775" mass="83583">MRVTRARAQQGNDDAPDATERAPLEQISSNASPKHTHGEDEHLPPKTPAKTPARTPGRKTKAKGRAKKGKKGRAAEEEEEEQTGAAHEEEQAAHGVPTNEATGDHDLRGLPGGAIQVPANDERPVTPPPTVRRTRRQLAMLEEEAKQAQLSAQEPEPVTDEVPATIEETVKELKAEDAPSEDATAGAEEVQAESSPEEPTQEAGLPAAAGSVEEAQNVPIEEETRQGVTPTVEATHAAPVPVPQIEEPQSEEPVVEATVAEAVSENQSPVSVSEAKLPAPSVQVSSESEPKTLAAERPSEDAVTPFKSHTSSRRTSRSPSKSPMRLEESFEAIDALEEALENVTSVTRFDHANEAMSPQKAGFPKAATTQIMRSKKTPMHASVPIPAPAAKISRTPSVAAPKSMKPMKSSIARASSVRTAPSKDIKVGSTETVDYLASKRRPISVSFPTPAPPPKGRAPTKPTFQLSSNDTVARLKAQKEERQKREAEGVVAKARPISMPPPPKSARPLTKPAFQLPGERIAEKLKAQKEERLKREAKAPQPPIPKQRPVSISMAPHAKSTKAPTKATFELPGSAVAEKLRIKREERLKRMEAAEAAKKEAALKTRQGPVRKPVTVPIRQQPGATTAPPQPQPQTQRVSSLAGKHSSMSLSQPGVTIAPPPQPQHEAQRSSSLASKRSSMSLSQPLSQSRSTSTSSVNRSSVILPKAIVTPVDAAQQKLKGKEVFNRDRMEKEAQERERKEKEEAAKRARAEAAERGRIASREWAERQKKKMMGA</sequence>
<accession>A0AAD4I8Y3</accession>
<comment type="caution">
    <text evidence="2">The sequence shown here is derived from an EMBL/GenBank/DDBJ whole genome shotgun (WGS) entry which is preliminary data.</text>
</comment>
<gene>
    <name evidence="2" type="ORF">G6011_08856</name>
</gene>
<reference evidence="2" key="1">
    <citation type="submission" date="2021-07" db="EMBL/GenBank/DDBJ databases">
        <title>Genome Resource of American Ginseng Black Spot Pathogen Alternaria panax.</title>
        <authorList>
            <person name="Qiu C."/>
            <person name="Wang W."/>
            <person name="Liu Z."/>
        </authorList>
    </citation>
    <scope>NUCLEOTIDE SEQUENCE</scope>
    <source>
        <strain evidence="2">BNCC115425</strain>
    </source>
</reference>
<feature type="compositionally biased region" description="Basic and acidic residues" evidence="1">
    <location>
        <begin position="591"/>
        <end position="603"/>
    </location>
</feature>
<feature type="region of interest" description="Disordered" evidence="1">
    <location>
        <begin position="1"/>
        <end position="328"/>
    </location>
</feature>